<name>A0A7T0G117_9BACT</name>
<dbReference type="AlphaFoldDB" id="A0A7T0G117"/>
<feature type="domain" description="Sigma-54 factor interaction" evidence="12">
    <location>
        <begin position="145"/>
        <end position="376"/>
    </location>
</feature>
<dbReference type="GO" id="GO:0005737">
    <property type="term" value="C:cytoplasm"/>
    <property type="evidence" value="ECO:0007669"/>
    <property type="project" value="UniProtKB-SubCell"/>
</dbReference>
<dbReference type="Pfam" id="PF00158">
    <property type="entry name" value="Sigma54_activat"/>
    <property type="match status" value="1"/>
</dbReference>
<dbReference type="Gene3D" id="3.40.50.2300">
    <property type="match status" value="1"/>
</dbReference>
<dbReference type="InterPro" id="IPR002197">
    <property type="entry name" value="HTH_Fis"/>
</dbReference>
<evidence type="ECO:0000256" key="6">
    <source>
        <dbReference type="ARBA" id="ARBA00023012"/>
    </source>
</evidence>
<dbReference type="InterPro" id="IPR001789">
    <property type="entry name" value="Sig_transdc_resp-reg_receiver"/>
</dbReference>
<dbReference type="KEGG" id="nli:G3M70_14995"/>
<evidence type="ECO:0000256" key="7">
    <source>
        <dbReference type="ARBA" id="ARBA00023015"/>
    </source>
</evidence>
<evidence type="ECO:0000256" key="9">
    <source>
        <dbReference type="ARBA" id="ARBA00023159"/>
    </source>
</evidence>
<dbReference type="PROSITE" id="PS50110">
    <property type="entry name" value="RESPONSE_REGULATORY"/>
    <property type="match status" value="1"/>
</dbReference>
<evidence type="ECO:0000256" key="1">
    <source>
        <dbReference type="ARBA" id="ARBA00004496"/>
    </source>
</evidence>
<proteinExistence type="predicted"/>
<dbReference type="Proteomes" id="UP000594688">
    <property type="component" value="Chromosome"/>
</dbReference>
<dbReference type="SMART" id="SM00382">
    <property type="entry name" value="AAA"/>
    <property type="match status" value="1"/>
</dbReference>
<accession>A0A7T0G117</accession>
<feature type="modified residue" description="4-aspartylphosphate" evidence="11">
    <location>
        <position position="55"/>
    </location>
</feature>
<dbReference type="GO" id="GO:0000160">
    <property type="term" value="P:phosphorelay signal transduction system"/>
    <property type="evidence" value="ECO:0007669"/>
    <property type="project" value="UniProtKB-KW"/>
</dbReference>
<dbReference type="PANTHER" id="PTHR32071">
    <property type="entry name" value="TRANSCRIPTIONAL REGULATORY PROTEIN"/>
    <property type="match status" value="1"/>
</dbReference>
<dbReference type="PROSITE" id="PS00676">
    <property type="entry name" value="SIGMA54_INTERACT_2"/>
    <property type="match status" value="1"/>
</dbReference>
<dbReference type="SUPFAM" id="SSF46689">
    <property type="entry name" value="Homeodomain-like"/>
    <property type="match status" value="1"/>
</dbReference>
<evidence type="ECO:0000256" key="2">
    <source>
        <dbReference type="ARBA" id="ARBA00022490"/>
    </source>
</evidence>
<dbReference type="PRINTS" id="PR01590">
    <property type="entry name" value="HTHFIS"/>
</dbReference>
<evidence type="ECO:0000259" key="12">
    <source>
        <dbReference type="PROSITE" id="PS50045"/>
    </source>
</evidence>
<keyword evidence="6" id="KW-0902">Two-component regulatory system</keyword>
<dbReference type="SUPFAM" id="SSF52540">
    <property type="entry name" value="P-loop containing nucleoside triphosphate hydrolases"/>
    <property type="match status" value="1"/>
</dbReference>
<dbReference type="Pfam" id="PF00072">
    <property type="entry name" value="Response_reg"/>
    <property type="match status" value="1"/>
</dbReference>
<keyword evidence="3 11" id="KW-0597">Phosphoprotein</keyword>
<dbReference type="PROSITE" id="PS50045">
    <property type="entry name" value="SIGMA54_INTERACT_4"/>
    <property type="match status" value="1"/>
</dbReference>
<dbReference type="InterPro" id="IPR058031">
    <property type="entry name" value="AAA_lid_NorR"/>
</dbReference>
<dbReference type="InterPro" id="IPR025943">
    <property type="entry name" value="Sigma_54_int_dom_ATP-bd_2"/>
</dbReference>
<organism evidence="14 15">
    <name type="scientific">Candidatus Nitronauta litoralis</name>
    <dbReference type="NCBI Taxonomy" id="2705533"/>
    <lineage>
        <taxon>Bacteria</taxon>
        <taxon>Pseudomonadati</taxon>
        <taxon>Nitrospinota/Tectimicrobiota group</taxon>
        <taxon>Nitrospinota</taxon>
        <taxon>Nitrospinia</taxon>
        <taxon>Nitrospinales</taxon>
        <taxon>Nitrospinaceae</taxon>
        <taxon>Candidatus Nitronauta</taxon>
    </lineage>
</organism>
<keyword evidence="7" id="KW-0805">Transcription regulation</keyword>
<evidence type="ECO:0000256" key="4">
    <source>
        <dbReference type="ARBA" id="ARBA00022741"/>
    </source>
</evidence>
<dbReference type="EMBL" id="CP048685">
    <property type="protein sequence ID" value="QPJ63110.1"/>
    <property type="molecule type" value="Genomic_DNA"/>
</dbReference>
<dbReference type="InterPro" id="IPR027417">
    <property type="entry name" value="P-loop_NTPase"/>
</dbReference>
<evidence type="ECO:0000256" key="10">
    <source>
        <dbReference type="ARBA" id="ARBA00023163"/>
    </source>
</evidence>
<dbReference type="Gene3D" id="1.10.10.60">
    <property type="entry name" value="Homeodomain-like"/>
    <property type="match status" value="1"/>
</dbReference>
<keyword evidence="5" id="KW-0067">ATP-binding</keyword>
<dbReference type="GO" id="GO:0006355">
    <property type="term" value="P:regulation of DNA-templated transcription"/>
    <property type="evidence" value="ECO:0007669"/>
    <property type="project" value="InterPro"/>
</dbReference>
<evidence type="ECO:0000256" key="8">
    <source>
        <dbReference type="ARBA" id="ARBA00023125"/>
    </source>
</evidence>
<dbReference type="InterPro" id="IPR025662">
    <property type="entry name" value="Sigma_54_int_dom_ATP-bd_1"/>
</dbReference>
<keyword evidence="10" id="KW-0804">Transcription</keyword>
<dbReference type="GO" id="GO:0043565">
    <property type="term" value="F:sequence-specific DNA binding"/>
    <property type="evidence" value="ECO:0007669"/>
    <property type="project" value="InterPro"/>
</dbReference>
<dbReference type="InterPro" id="IPR025944">
    <property type="entry name" value="Sigma_54_int_dom_CS"/>
</dbReference>
<evidence type="ECO:0000259" key="13">
    <source>
        <dbReference type="PROSITE" id="PS50110"/>
    </source>
</evidence>
<dbReference type="PROSITE" id="PS00675">
    <property type="entry name" value="SIGMA54_INTERACT_1"/>
    <property type="match status" value="1"/>
</dbReference>
<keyword evidence="8" id="KW-0238">DNA-binding</keyword>
<gene>
    <name evidence="14" type="ORF">G3M70_14995</name>
</gene>
<reference evidence="14 15" key="1">
    <citation type="submission" date="2020-02" db="EMBL/GenBank/DDBJ databases">
        <title>Genomic and physiological characterization of two novel Nitrospinaceae genera.</title>
        <authorList>
            <person name="Mueller A.J."/>
            <person name="Jung M.-Y."/>
            <person name="Strachan C.R."/>
            <person name="Herbold C.W."/>
            <person name="Kirkegaard R.H."/>
            <person name="Daims H."/>
        </authorList>
    </citation>
    <scope>NUCLEOTIDE SEQUENCE [LARGE SCALE GENOMIC DNA]</scope>
    <source>
        <strain evidence="14">EB</strain>
    </source>
</reference>
<dbReference type="Gene3D" id="1.10.8.60">
    <property type="match status" value="1"/>
</dbReference>
<dbReference type="PROSITE" id="PS00688">
    <property type="entry name" value="SIGMA54_INTERACT_3"/>
    <property type="match status" value="1"/>
</dbReference>
<dbReference type="Pfam" id="PF02954">
    <property type="entry name" value="HTH_8"/>
    <property type="match status" value="1"/>
</dbReference>
<dbReference type="FunFam" id="3.40.50.300:FF:000006">
    <property type="entry name" value="DNA-binding transcriptional regulator NtrC"/>
    <property type="match status" value="1"/>
</dbReference>
<dbReference type="InterPro" id="IPR011006">
    <property type="entry name" value="CheY-like_superfamily"/>
</dbReference>
<dbReference type="SMART" id="SM00448">
    <property type="entry name" value="REC"/>
    <property type="match status" value="1"/>
</dbReference>
<dbReference type="InterPro" id="IPR002078">
    <property type="entry name" value="Sigma_54_int"/>
</dbReference>
<dbReference type="FunFam" id="3.40.50.2300:FF:000018">
    <property type="entry name" value="DNA-binding transcriptional regulator NtrC"/>
    <property type="match status" value="1"/>
</dbReference>
<dbReference type="CDD" id="cd00009">
    <property type="entry name" value="AAA"/>
    <property type="match status" value="1"/>
</dbReference>
<dbReference type="FunFam" id="1.10.8.60:FF:000014">
    <property type="entry name" value="DNA-binding transcriptional regulator NtrC"/>
    <property type="match status" value="1"/>
</dbReference>
<evidence type="ECO:0000256" key="11">
    <source>
        <dbReference type="PROSITE-ProRule" id="PRU00169"/>
    </source>
</evidence>
<dbReference type="Gene3D" id="3.40.50.300">
    <property type="entry name" value="P-loop containing nucleotide triphosphate hydrolases"/>
    <property type="match status" value="1"/>
</dbReference>
<protein>
    <submittedName>
        <fullName evidence="14">Sigma-54-dependent Fis family transcriptional regulator</fullName>
    </submittedName>
</protein>
<sequence length="468" mass="52138">MRPMSSILVVDNEKNICEVLSIMLEKEGYSVRTARNGIEAVKLLREKDFDAILTDIQMPRSNGLDVLDAVTRERPQTPVIMMTAFASAETAVHAMKQGAFDYVSKPFKNEELKLILKNAVEKKRLADENIQLKLALKEKYEFANIIGKSQGMQKVFHYISKVATSNATVLILGESGTGKELVAKALHFNSPRREGPFISINCGAVPEALLESELFGHEKGAFTSADSTKVGLMEAASGGTFFLDEVGEAPLSIQVKLLRVLQEMEIVRVGGTHPIKVDLRIVAATNQNLESNVKDKTFREDLYYRLKVVPIELPPLRSRPEDIPFLANHFFQKFISQHKGGEKIEGIDSEAMKVLENYSWPGNVRELENVIERAVVLETSNLITKSSLPDDITGTQTVPIGAVPHIETDGPIDLETTMDEIEKSMLLKALSKSDGMINKAAKMLNLSFRSMRYRVKKHQLKGKVQIDE</sequence>
<dbReference type="SUPFAM" id="SSF52172">
    <property type="entry name" value="CheY-like"/>
    <property type="match status" value="1"/>
</dbReference>
<feature type="domain" description="Response regulatory" evidence="13">
    <location>
        <begin position="6"/>
        <end position="120"/>
    </location>
</feature>
<dbReference type="InterPro" id="IPR003593">
    <property type="entry name" value="AAA+_ATPase"/>
</dbReference>
<evidence type="ECO:0000313" key="14">
    <source>
        <dbReference type="EMBL" id="QPJ63110.1"/>
    </source>
</evidence>
<evidence type="ECO:0000256" key="5">
    <source>
        <dbReference type="ARBA" id="ARBA00022840"/>
    </source>
</evidence>
<dbReference type="InterPro" id="IPR009057">
    <property type="entry name" value="Homeodomain-like_sf"/>
</dbReference>
<evidence type="ECO:0000256" key="3">
    <source>
        <dbReference type="ARBA" id="ARBA00022553"/>
    </source>
</evidence>
<comment type="subcellular location">
    <subcellularLocation>
        <location evidence="1">Cytoplasm</location>
    </subcellularLocation>
</comment>
<keyword evidence="9" id="KW-0010">Activator</keyword>
<dbReference type="GO" id="GO:0005524">
    <property type="term" value="F:ATP binding"/>
    <property type="evidence" value="ECO:0007669"/>
    <property type="project" value="UniProtKB-KW"/>
</dbReference>
<dbReference type="Pfam" id="PF25601">
    <property type="entry name" value="AAA_lid_14"/>
    <property type="match status" value="1"/>
</dbReference>
<keyword evidence="4" id="KW-0547">Nucleotide-binding</keyword>
<evidence type="ECO:0000313" key="15">
    <source>
        <dbReference type="Proteomes" id="UP000594688"/>
    </source>
</evidence>
<keyword evidence="2" id="KW-0963">Cytoplasm</keyword>